<evidence type="ECO:0000259" key="2">
    <source>
        <dbReference type="Pfam" id="PF00188"/>
    </source>
</evidence>
<comment type="caution">
    <text evidence="4">The sequence shown here is derived from an EMBL/GenBank/DDBJ whole genome shotgun (WGS) entry which is preliminary data.</text>
</comment>
<evidence type="ECO:0000259" key="3">
    <source>
        <dbReference type="Pfam" id="PF14504"/>
    </source>
</evidence>
<feature type="domain" description="CAP-associated" evidence="3">
    <location>
        <begin position="102"/>
        <end position="230"/>
    </location>
</feature>
<feature type="transmembrane region" description="Helical" evidence="1">
    <location>
        <begin position="45"/>
        <end position="63"/>
    </location>
</feature>
<dbReference type="AlphaFoldDB" id="A0A4V3BEC0"/>
<keyword evidence="5" id="KW-1185">Reference proteome</keyword>
<dbReference type="InterPro" id="IPR014044">
    <property type="entry name" value="CAP_dom"/>
</dbReference>
<gene>
    <name evidence="4" type="ORF">ERX37_03145</name>
</gene>
<feature type="domain" description="SCP" evidence="2">
    <location>
        <begin position="248"/>
        <end position="360"/>
    </location>
</feature>
<dbReference type="Pfam" id="PF00188">
    <property type="entry name" value="CAP"/>
    <property type="match status" value="1"/>
</dbReference>
<evidence type="ECO:0000256" key="1">
    <source>
        <dbReference type="SAM" id="Phobius"/>
    </source>
</evidence>
<keyword evidence="1" id="KW-1133">Transmembrane helix</keyword>
<keyword evidence="1" id="KW-0812">Transmembrane</keyword>
<dbReference type="PANTHER" id="PTHR31157">
    <property type="entry name" value="SCP DOMAIN-CONTAINING PROTEIN"/>
    <property type="match status" value="1"/>
</dbReference>
<dbReference type="SUPFAM" id="SSF55797">
    <property type="entry name" value="PR-1-like"/>
    <property type="match status" value="1"/>
</dbReference>
<protein>
    <submittedName>
        <fullName evidence="4">CAP domain-containing protein</fullName>
    </submittedName>
</protein>
<name>A0A4V3BEC0_9STAP</name>
<dbReference type="OrthoDB" id="9783944at2"/>
<sequence length="367" mass="42681">MLKILFLMVMQTVKLIHDQVSCIFCLQKLCYNEVYFSRGDKLKKFLILILLLALAFIFPFKFLTLPDEWTLEAKDSAREFIKKQTDKKQIEVKSVDIGNIKLNMTNEEVDRLLGKPVRTLNNQFNDKWSLYHQSYKHFVMIGYLDDKVAALYSNDPNYIGNISVEELKKDKGEPLTVEEGKNYRAHLSEENILNYEDADVRSTYYYDQHDKRIDALMIVSERYFNQKKHYYAASTETLARSYEQVDYELINASRVKRGLPVLQYHDKISKTALQHSQNMADNHFFDHTNPQGETPFDRMTSDGNQYKRAGENLAAGQVSPIEAHHGLMNSEGHRANILMTSYKSVGIGVAFNEKQVPYYTENYITEK</sequence>
<dbReference type="CDD" id="cd05379">
    <property type="entry name" value="CAP_bacterial"/>
    <property type="match status" value="1"/>
</dbReference>
<keyword evidence="1" id="KW-0472">Membrane</keyword>
<dbReference type="Gene3D" id="3.40.33.10">
    <property type="entry name" value="CAP"/>
    <property type="match status" value="1"/>
</dbReference>
<evidence type="ECO:0000313" key="5">
    <source>
        <dbReference type="Proteomes" id="UP000295328"/>
    </source>
</evidence>
<dbReference type="EMBL" id="SCWE01000001">
    <property type="protein sequence ID" value="TDM03095.1"/>
    <property type="molecule type" value="Genomic_DNA"/>
</dbReference>
<reference evidence="4 5" key="1">
    <citation type="submission" date="2019-01" db="EMBL/GenBank/DDBJ databases">
        <title>Draft genome sequences of the type strains of six Macrococcus species.</title>
        <authorList>
            <person name="Mazhar S."/>
            <person name="Altermann E."/>
            <person name="Hill C."/>
            <person name="Mcauliffe O."/>
        </authorList>
    </citation>
    <scope>NUCLEOTIDE SEQUENCE [LARGE SCALE GENOMIC DNA]</scope>
    <source>
        <strain evidence="4 5">CCM4809</strain>
    </source>
</reference>
<organism evidence="4 5">
    <name type="scientific">Macrococcus hajekii</name>
    <dbReference type="NCBI Taxonomy" id="198482"/>
    <lineage>
        <taxon>Bacteria</taxon>
        <taxon>Bacillati</taxon>
        <taxon>Bacillota</taxon>
        <taxon>Bacilli</taxon>
        <taxon>Bacillales</taxon>
        <taxon>Staphylococcaceae</taxon>
        <taxon>Macrococcus</taxon>
    </lineage>
</organism>
<dbReference type="Pfam" id="PF14504">
    <property type="entry name" value="CAP_assoc_N"/>
    <property type="match status" value="1"/>
</dbReference>
<accession>A0A4V3BEC0</accession>
<proteinExistence type="predicted"/>
<dbReference type="PANTHER" id="PTHR31157:SF1">
    <property type="entry name" value="SCP DOMAIN-CONTAINING PROTEIN"/>
    <property type="match status" value="1"/>
</dbReference>
<dbReference type="Proteomes" id="UP000295328">
    <property type="component" value="Unassembled WGS sequence"/>
</dbReference>
<dbReference type="InterPro" id="IPR035940">
    <property type="entry name" value="CAP_sf"/>
</dbReference>
<evidence type="ECO:0000313" key="4">
    <source>
        <dbReference type="EMBL" id="TDM03095.1"/>
    </source>
</evidence>
<dbReference type="InterPro" id="IPR029410">
    <property type="entry name" value="CAP_assoc"/>
</dbReference>